<evidence type="ECO:0000313" key="12">
    <source>
        <dbReference type="Proteomes" id="UP000256601"/>
    </source>
</evidence>
<dbReference type="PANTHER" id="PTHR15840:SF10">
    <property type="entry name" value="EKC_KEOPS COMPLEX SUBUNIT TPRKB"/>
    <property type="match status" value="1"/>
</dbReference>
<evidence type="ECO:0000256" key="3">
    <source>
        <dbReference type="ARBA" id="ARBA00015316"/>
    </source>
</evidence>
<dbReference type="GO" id="GO:0002949">
    <property type="term" value="P:tRNA threonylcarbamoyladenosine modification"/>
    <property type="evidence" value="ECO:0007669"/>
    <property type="project" value="TreeGrafter"/>
</dbReference>
<evidence type="ECO:0000256" key="8">
    <source>
        <dbReference type="RuleBase" id="RU004398"/>
    </source>
</evidence>
<dbReference type="EMBL" id="CP017557">
    <property type="protein sequence ID" value="AOW04826.1"/>
    <property type="molecule type" value="Genomic_DNA"/>
</dbReference>
<evidence type="ECO:0000313" key="11">
    <source>
        <dbReference type="Proteomes" id="UP000182444"/>
    </source>
</evidence>
<protein>
    <recommendedName>
        <fullName evidence="4">EKC/KEOPS complex subunit CGI121</fullName>
    </recommendedName>
    <alternativeName>
        <fullName evidence="3">EKC/KEOPS complex subunit cgi121</fullName>
    </alternativeName>
</protein>
<gene>
    <name evidence="10" type="ORF">B0I71DRAFT_126429</name>
    <name evidence="9" type="ORF">YALI1_E02372g</name>
</gene>
<reference evidence="9 11" key="1">
    <citation type="journal article" date="2016" name="PLoS ONE">
        <title>Sequence Assembly of Yarrowia lipolytica Strain W29/CLIB89 Shows Transposable Element Diversity.</title>
        <authorList>
            <person name="Magnan C."/>
            <person name="Yu J."/>
            <person name="Chang I."/>
            <person name="Jahn E."/>
            <person name="Kanomata Y."/>
            <person name="Wu J."/>
            <person name="Zeller M."/>
            <person name="Oakes M."/>
            <person name="Baldi P."/>
            <person name="Sandmeyer S."/>
        </authorList>
    </citation>
    <scope>NUCLEOTIDE SEQUENCE [LARGE SCALE GENOMIC DNA]</scope>
    <source>
        <strain evidence="9">CLIB89</strain>
        <strain evidence="11">CLIB89(W29)</strain>
    </source>
</reference>
<dbReference type="Pfam" id="PF08617">
    <property type="entry name" value="CGI-121"/>
    <property type="match status" value="1"/>
</dbReference>
<dbReference type="SMR" id="A0A1H6PSC6"/>
<evidence type="ECO:0000313" key="9">
    <source>
        <dbReference type="EMBL" id="AOW04826.1"/>
    </source>
</evidence>
<dbReference type="eggNOG" id="KOG4066">
    <property type="taxonomic scope" value="Eukaryota"/>
</dbReference>
<comment type="subcellular location">
    <subcellularLocation>
        <location evidence="1">Nucleus</location>
    </subcellularLocation>
</comment>
<dbReference type="OMA" id="IVCRMST"/>
<dbReference type="GO" id="GO:0005634">
    <property type="term" value="C:nucleus"/>
    <property type="evidence" value="ECO:0007669"/>
    <property type="project" value="UniProtKB-SubCell"/>
</dbReference>
<evidence type="ECO:0000256" key="7">
    <source>
        <dbReference type="ARBA" id="ARBA00025043"/>
    </source>
</evidence>
<organism evidence="9 11">
    <name type="scientific">Yarrowia lipolytica</name>
    <name type="common">Candida lipolytica</name>
    <dbReference type="NCBI Taxonomy" id="4952"/>
    <lineage>
        <taxon>Eukaryota</taxon>
        <taxon>Fungi</taxon>
        <taxon>Dikarya</taxon>
        <taxon>Ascomycota</taxon>
        <taxon>Saccharomycotina</taxon>
        <taxon>Dipodascomycetes</taxon>
        <taxon>Dipodascales</taxon>
        <taxon>Dipodascales incertae sedis</taxon>
        <taxon>Yarrowia</taxon>
    </lineage>
</organism>
<dbReference type="RefSeq" id="XP_503433.1">
    <property type="nucleotide sequence ID" value="XM_503433.1"/>
</dbReference>
<dbReference type="GeneID" id="2912061"/>
<dbReference type="SUPFAM" id="SSF143870">
    <property type="entry name" value="PF0523-like"/>
    <property type="match status" value="1"/>
</dbReference>
<evidence type="ECO:0000256" key="5">
    <source>
        <dbReference type="ARBA" id="ARBA00022694"/>
    </source>
</evidence>
<evidence type="ECO:0000256" key="6">
    <source>
        <dbReference type="ARBA" id="ARBA00023242"/>
    </source>
</evidence>
<dbReference type="VEuPathDB" id="FungiDB:YALI0_E01848g"/>
<dbReference type="VEuPathDB" id="FungiDB:YALI1_E02372g"/>
<dbReference type="Proteomes" id="UP000182444">
    <property type="component" value="Chromosome 1E"/>
</dbReference>
<dbReference type="EMBL" id="KZ858947">
    <property type="protein sequence ID" value="RDW29091.1"/>
    <property type="molecule type" value="Genomic_DNA"/>
</dbReference>
<dbReference type="NCBIfam" id="NF011465">
    <property type="entry name" value="PRK14886.1-1"/>
    <property type="match status" value="1"/>
</dbReference>
<evidence type="ECO:0000313" key="10">
    <source>
        <dbReference type="EMBL" id="RDW29091.1"/>
    </source>
</evidence>
<keyword evidence="5" id="KW-0819">tRNA processing</keyword>
<dbReference type="Gene3D" id="3.30.2380.10">
    <property type="entry name" value="CGI121/TPRKB"/>
    <property type="match status" value="1"/>
</dbReference>
<sequence>MKFPQFDQEIAISYFSDVKNAGQIRNELLSGNPDYQVAFINANTLLSSKHLLAAVYRAVSDQEAGSMKTKNVHSEVLFCLGGNNNIMDSLRRFGIQDDTTNIVAVKIGGGEYTKLVEGTEEPFTDEQIAKNTDIKLVKKVYKLPGTVSLDDRAQVETAAIGALLLRGFS</sequence>
<reference evidence="10 12" key="2">
    <citation type="submission" date="2018-07" db="EMBL/GenBank/DDBJ databases">
        <title>Draft Genome Assemblies for Five Robust Yarrowia lipolytica Strains Exhibiting High Lipid Production and Pentose Sugar Utilization and Sugar Alcohol Secretion from Undetoxified Lignocellulosic Biomass Hydrolysates.</title>
        <authorList>
            <consortium name="DOE Joint Genome Institute"/>
            <person name="Walker C."/>
            <person name="Ryu S."/>
            <person name="Na H."/>
            <person name="Zane M."/>
            <person name="LaButti K."/>
            <person name="Lipzen A."/>
            <person name="Haridas S."/>
            <person name="Barry K."/>
            <person name="Grigoriev I.V."/>
            <person name="Quarterman J."/>
            <person name="Slininger P."/>
            <person name="Dien B."/>
            <person name="Trinh C.T."/>
        </authorList>
    </citation>
    <scope>NUCLEOTIDE SEQUENCE [LARGE SCALE GENOMIC DNA]</scope>
    <source>
        <strain evidence="10 12">YB392</strain>
    </source>
</reference>
<accession>A0A1H6PSC6</accession>
<name>A0A1H6PSC6_YARLL</name>
<keyword evidence="6 8" id="KW-0539">Nucleus</keyword>
<evidence type="ECO:0000256" key="1">
    <source>
        <dbReference type="ARBA" id="ARBA00004123"/>
    </source>
</evidence>
<dbReference type="GO" id="GO:0005829">
    <property type="term" value="C:cytosol"/>
    <property type="evidence" value="ECO:0007669"/>
    <property type="project" value="TreeGrafter"/>
</dbReference>
<evidence type="ECO:0000256" key="4">
    <source>
        <dbReference type="ARBA" id="ARBA00016009"/>
    </source>
</evidence>
<dbReference type="OrthoDB" id="329139at2759"/>
<dbReference type="KEGG" id="yli:2912061"/>
<dbReference type="InterPro" id="IPR013926">
    <property type="entry name" value="CGI121/TPRKB"/>
</dbReference>
<proteinExistence type="inferred from homology"/>
<dbReference type="Proteomes" id="UP000256601">
    <property type="component" value="Unassembled WGS sequence"/>
</dbReference>
<evidence type="ECO:0000256" key="2">
    <source>
        <dbReference type="ARBA" id="ARBA00005546"/>
    </source>
</evidence>
<comment type="function">
    <text evidence="7">Component of the EKC/KEOPS complex that is required for the formation of a threonylcarbamoyl group on adenosine at position 37 (t(6)A37) in tRNAs that read codons beginning with adenine. The complex is probably involved in the transfer of the threonylcarbamoyl moiety of threonylcarbamoyl-AMP (TC-AMP) to the N6 group of A37. CGI121 acts as an allosteric effector that regulates the t(6)A activity of the complex. The EKC/KEOPS complex also promotes both telomere uncapping and telomere elongation. The complex is required for efficient recruitment of transcriptional coactivators. CGI121 is not required for tRNA modification.</text>
</comment>
<dbReference type="InterPro" id="IPR036504">
    <property type="entry name" value="CGI121/TPRKB_sf"/>
</dbReference>
<dbReference type="PANTHER" id="PTHR15840">
    <property type="entry name" value="CGI-121 FAMILY MEMBER"/>
    <property type="match status" value="1"/>
</dbReference>
<comment type="similarity">
    <text evidence="2 8">Belongs to the CGI121/TPRKB family.</text>
</comment>
<dbReference type="GO" id="GO:0000408">
    <property type="term" value="C:EKC/KEOPS complex"/>
    <property type="evidence" value="ECO:0007669"/>
    <property type="project" value="TreeGrafter"/>
</dbReference>
<dbReference type="AlphaFoldDB" id="A0A1H6PSC6"/>